<keyword evidence="3" id="KW-1185">Reference proteome</keyword>
<organism evidence="2 3">
    <name type="scientific">Rathayibacter oskolensis</name>
    <dbReference type="NCBI Taxonomy" id="1891671"/>
    <lineage>
        <taxon>Bacteria</taxon>
        <taxon>Bacillati</taxon>
        <taxon>Actinomycetota</taxon>
        <taxon>Actinomycetes</taxon>
        <taxon>Micrococcales</taxon>
        <taxon>Microbacteriaceae</taxon>
        <taxon>Rathayibacter</taxon>
    </lineage>
</organism>
<sequence length="295" mass="30026">MVRRRSARPAIPREPRRRPVRPPGTGRRVLGATVASAAGVAVVALALGALAPLASVPSAAAGAPGQCEDERQLVTASSVLDRGADTVAGQLIACVDEEHRSLTIHNRTPIVWALSDPGISGVVSQTGGVSGLLSSYASRSGRGLILAPGASASVSAGPGRIEPQPDREGTRLFLALSAVVAAQDAAQSSSPPRAPRSVVRSAALTCALALTEAGYADMVDPAASERAAGAAACRAEWREAQVTALGDGWLLPGLTEALAAPGRPEEDAALARAADDWFAASGAFSWGGVDRPERR</sequence>
<name>A0A1X7P8I2_9MICO</name>
<gene>
    <name evidence="2" type="ORF">SAMN06295885_2961</name>
</gene>
<evidence type="ECO:0000313" key="3">
    <source>
        <dbReference type="Proteomes" id="UP000193711"/>
    </source>
</evidence>
<evidence type="ECO:0000256" key="1">
    <source>
        <dbReference type="SAM" id="MobiDB-lite"/>
    </source>
</evidence>
<dbReference type="Proteomes" id="UP000193711">
    <property type="component" value="Unassembled WGS sequence"/>
</dbReference>
<reference evidence="3" key="1">
    <citation type="submission" date="2017-04" db="EMBL/GenBank/DDBJ databases">
        <authorList>
            <person name="Varghese N."/>
            <person name="Submissions S."/>
        </authorList>
    </citation>
    <scope>NUCLEOTIDE SEQUENCE [LARGE SCALE GENOMIC DNA]</scope>
    <source>
        <strain evidence="3">VKM Ac-2121</strain>
    </source>
</reference>
<dbReference type="EMBL" id="FXBM01000002">
    <property type="protein sequence ID" value="SMH47364.1"/>
    <property type="molecule type" value="Genomic_DNA"/>
</dbReference>
<dbReference type="AlphaFoldDB" id="A0A1X7P8I2"/>
<dbReference type="RefSeq" id="WP_085477273.1">
    <property type="nucleotide sequence ID" value="NZ_FXBM01000002.1"/>
</dbReference>
<proteinExistence type="predicted"/>
<protein>
    <submittedName>
        <fullName evidence="2">Uncharacterized protein</fullName>
    </submittedName>
</protein>
<feature type="region of interest" description="Disordered" evidence="1">
    <location>
        <begin position="1"/>
        <end position="27"/>
    </location>
</feature>
<accession>A0A1X7P8I2</accession>
<evidence type="ECO:0000313" key="2">
    <source>
        <dbReference type="EMBL" id="SMH47364.1"/>
    </source>
</evidence>
<dbReference type="OrthoDB" id="5125487at2"/>